<evidence type="ECO:0000313" key="1">
    <source>
        <dbReference type="EMBL" id="MBB5634400.1"/>
    </source>
</evidence>
<dbReference type="RefSeq" id="WP_183878182.1">
    <property type="nucleotide sequence ID" value="NZ_JACHCE010000001.1"/>
</dbReference>
<dbReference type="SUPFAM" id="SSF55008">
    <property type="entry name" value="HMA, heavy metal-associated domain"/>
    <property type="match status" value="1"/>
</dbReference>
<organism evidence="1 2">
    <name type="scientific">Pedobacter cryoconitis</name>
    <dbReference type="NCBI Taxonomy" id="188932"/>
    <lineage>
        <taxon>Bacteria</taxon>
        <taxon>Pseudomonadati</taxon>
        <taxon>Bacteroidota</taxon>
        <taxon>Sphingobacteriia</taxon>
        <taxon>Sphingobacteriales</taxon>
        <taxon>Sphingobacteriaceae</taxon>
        <taxon>Pedobacter</taxon>
    </lineage>
</organism>
<dbReference type="Gene3D" id="3.30.70.100">
    <property type="match status" value="1"/>
</dbReference>
<dbReference type="AlphaFoldDB" id="A0A7W8ZI86"/>
<dbReference type="Proteomes" id="UP000537204">
    <property type="component" value="Unassembled WGS sequence"/>
</dbReference>
<evidence type="ECO:0000313" key="2">
    <source>
        <dbReference type="Proteomes" id="UP000537204"/>
    </source>
</evidence>
<dbReference type="GO" id="GO:0046872">
    <property type="term" value="F:metal ion binding"/>
    <property type="evidence" value="ECO:0007669"/>
    <property type="project" value="InterPro"/>
</dbReference>
<protein>
    <recommendedName>
        <fullName evidence="3">HMA domain-containing protein</fullName>
    </recommendedName>
</protein>
<gene>
    <name evidence="1" type="ORF">HDE68_000285</name>
</gene>
<proteinExistence type="predicted"/>
<dbReference type="EMBL" id="JACHCE010000001">
    <property type="protein sequence ID" value="MBB5634400.1"/>
    <property type="molecule type" value="Genomic_DNA"/>
</dbReference>
<accession>A0A7W8ZI86</accession>
<sequence length="74" mass="8646">MVNIDHVLIFKTNIKSESDKLRLKPALDEHLSIQEWNVDLMDEECVLRVISAQLSRHQVIKFINHLGYECSVLE</sequence>
<comment type="caution">
    <text evidence="1">The sequence shown here is derived from an EMBL/GenBank/DDBJ whole genome shotgun (WGS) entry which is preliminary data.</text>
</comment>
<name>A0A7W8ZI86_9SPHI</name>
<evidence type="ECO:0008006" key="3">
    <source>
        <dbReference type="Google" id="ProtNLM"/>
    </source>
</evidence>
<dbReference type="InterPro" id="IPR036163">
    <property type="entry name" value="HMA_dom_sf"/>
</dbReference>
<reference evidence="1 2" key="1">
    <citation type="submission" date="2020-08" db="EMBL/GenBank/DDBJ databases">
        <title>Genomic Encyclopedia of Type Strains, Phase IV (KMG-V): Genome sequencing to study the core and pangenomes of soil and plant-associated prokaryotes.</title>
        <authorList>
            <person name="Whitman W."/>
        </authorList>
    </citation>
    <scope>NUCLEOTIDE SEQUENCE [LARGE SCALE GENOMIC DNA]</scope>
    <source>
        <strain evidence="1 2">S3M1</strain>
    </source>
</reference>